<evidence type="ECO:0000313" key="2">
    <source>
        <dbReference type="EMBL" id="GAA0165815.1"/>
    </source>
</evidence>
<dbReference type="Proteomes" id="UP001454036">
    <property type="component" value="Unassembled WGS sequence"/>
</dbReference>
<dbReference type="AlphaFoldDB" id="A0AAV3QSH0"/>
<reference evidence="2 3" key="1">
    <citation type="submission" date="2024-01" db="EMBL/GenBank/DDBJ databases">
        <title>The complete chloroplast genome sequence of Lithospermum erythrorhizon: insights into the phylogenetic relationship among Boraginaceae species and the maternal lineages of purple gromwells.</title>
        <authorList>
            <person name="Okada T."/>
            <person name="Watanabe K."/>
        </authorList>
    </citation>
    <scope>NUCLEOTIDE SEQUENCE [LARGE SCALE GENOMIC DNA]</scope>
</reference>
<organism evidence="2 3">
    <name type="scientific">Lithospermum erythrorhizon</name>
    <name type="common">Purple gromwell</name>
    <name type="synonym">Lithospermum officinale var. erythrorhizon</name>
    <dbReference type="NCBI Taxonomy" id="34254"/>
    <lineage>
        <taxon>Eukaryota</taxon>
        <taxon>Viridiplantae</taxon>
        <taxon>Streptophyta</taxon>
        <taxon>Embryophyta</taxon>
        <taxon>Tracheophyta</taxon>
        <taxon>Spermatophyta</taxon>
        <taxon>Magnoliopsida</taxon>
        <taxon>eudicotyledons</taxon>
        <taxon>Gunneridae</taxon>
        <taxon>Pentapetalae</taxon>
        <taxon>asterids</taxon>
        <taxon>lamiids</taxon>
        <taxon>Boraginales</taxon>
        <taxon>Boraginaceae</taxon>
        <taxon>Boraginoideae</taxon>
        <taxon>Lithospermeae</taxon>
        <taxon>Lithospermum</taxon>
    </lineage>
</organism>
<dbReference type="EMBL" id="BAABME010022443">
    <property type="protein sequence ID" value="GAA0165815.1"/>
    <property type="molecule type" value="Genomic_DNA"/>
</dbReference>
<keyword evidence="3" id="KW-1185">Reference proteome</keyword>
<feature type="compositionally biased region" description="Basic and acidic residues" evidence="1">
    <location>
        <begin position="10"/>
        <end position="22"/>
    </location>
</feature>
<accession>A0AAV3QSH0</accession>
<evidence type="ECO:0000313" key="3">
    <source>
        <dbReference type="Proteomes" id="UP001454036"/>
    </source>
</evidence>
<feature type="region of interest" description="Disordered" evidence="1">
    <location>
        <begin position="1"/>
        <end position="34"/>
    </location>
</feature>
<gene>
    <name evidence="2" type="ORF">LIER_40062</name>
</gene>
<name>A0AAV3QSH0_LITER</name>
<evidence type="ECO:0000256" key="1">
    <source>
        <dbReference type="SAM" id="MobiDB-lite"/>
    </source>
</evidence>
<proteinExistence type="predicted"/>
<sequence>MISQRGTEPNPDKIGGRSHAESEDQEGGPTLNGKDICLDPVHISHRGWEFALLQGHQEGEKLLARLIVGDVLQLYLTVSMSTISSVLIQEEGKVQRPVY</sequence>
<comment type="caution">
    <text evidence="2">The sequence shown here is derived from an EMBL/GenBank/DDBJ whole genome shotgun (WGS) entry which is preliminary data.</text>
</comment>
<protein>
    <submittedName>
        <fullName evidence="2">Uncharacterized protein</fullName>
    </submittedName>
</protein>